<gene>
    <name evidence="2" type="ORF">INF28_02550</name>
</gene>
<reference evidence="2" key="1">
    <citation type="submission" date="2020-10" db="EMBL/GenBank/DDBJ databases">
        <title>ChiBAC.</title>
        <authorList>
            <person name="Zenner C."/>
            <person name="Hitch T.C.A."/>
            <person name="Clavel T."/>
        </authorList>
    </citation>
    <scope>NUCLEOTIDE SEQUENCE</scope>
    <source>
        <strain evidence="2">DSM 107454</strain>
    </source>
</reference>
<comment type="caution">
    <text evidence="2">The sequence shown here is derived from an EMBL/GenBank/DDBJ whole genome shotgun (WGS) entry which is preliminary data.</text>
</comment>
<dbReference type="EMBL" id="JADCKB010000003">
    <property type="protein sequence ID" value="MBE5039348.1"/>
    <property type="molecule type" value="Genomic_DNA"/>
</dbReference>
<organism evidence="2 3">
    <name type="scientific">Ructibacterium gallinarum</name>
    <dbReference type="NCBI Taxonomy" id="2779355"/>
    <lineage>
        <taxon>Bacteria</taxon>
        <taxon>Bacillati</taxon>
        <taxon>Bacillota</taxon>
        <taxon>Clostridia</taxon>
        <taxon>Eubacteriales</taxon>
        <taxon>Oscillospiraceae</taxon>
        <taxon>Ructibacterium</taxon>
    </lineage>
</organism>
<proteinExistence type="predicted"/>
<dbReference type="Proteomes" id="UP000806542">
    <property type="component" value="Unassembled WGS sequence"/>
</dbReference>
<evidence type="ECO:0000256" key="1">
    <source>
        <dbReference type="SAM" id="MobiDB-lite"/>
    </source>
</evidence>
<keyword evidence="3" id="KW-1185">Reference proteome</keyword>
<dbReference type="RefSeq" id="WP_226391908.1">
    <property type="nucleotide sequence ID" value="NZ_JADCKB010000003.1"/>
</dbReference>
<feature type="region of interest" description="Disordered" evidence="1">
    <location>
        <begin position="68"/>
        <end position="105"/>
    </location>
</feature>
<feature type="compositionally biased region" description="Basic and acidic residues" evidence="1">
    <location>
        <begin position="86"/>
        <end position="105"/>
    </location>
</feature>
<sequence length="105" mass="12421">MQMRWWKKNAFPVFVQKEANPWPWKVLGVLGLLLGAAMAVITWGMKKKNEEYRDALIRLSDQLPEDEWNAADAKQRRESWQSAHAPDNRKTVEERLEDQRIREGM</sequence>
<dbReference type="AlphaFoldDB" id="A0A9D5LX09"/>
<accession>A0A9D5LX09</accession>
<evidence type="ECO:0000313" key="3">
    <source>
        <dbReference type="Proteomes" id="UP000806542"/>
    </source>
</evidence>
<protein>
    <submittedName>
        <fullName evidence="2">Uncharacterized protein</fullName>
    </submittedName>
</protein>
<name>A0A9D5LX09_9FIRM</name>
<evidence type="ECO:0000313" key="2">
    <source>
        <dbReference type="EMBL" id="MBE5039348.1"/>
    </source>
</evidence>